<keyword evidence="2" id="KW-1185">Reference proteome</keyword>
<evidence type="ECO:0000313" key="2">
    <source>
        <dbReference type="Proteomes" id="UP000000539"/>
    </source>
</evidence>
<reference evidence="1" key="1">
    <citation type="submission" date="2020-11" db="EMBL/GenBank/DDBJ databases">
        <title>Gallus gallus (Chicken) genome, bGalGal1, GRCg7b, maternal haplotype autosomes + Z &amp; W.</title>
        <authorList>
            <person name="Warren W."/>
            <person name="Formenti G."/>
            <person name="Fedrigo O."/>
            <person name="Haase B."/>
            <person name="Mountcastle J."/>
            <person name="Balacco J."/>
            <person name="Tracey A."/>
            <person name="Schneider V."/>
            <person name="Okimoto R."/>
            <person name="Cheng H."/>
            <person name="Hawken R."/>
            <person name="Howe K."/>
            <person name="Jarvis E.D."/>
        </authorList>
    </citation>
    <scope>NUCLEOTIDE SEQUENCE [LARGE SCALE GENOMIC DNA]</scope>
    <source>
        <strain evidence="1">Broiler</strain>
    </source>
</reference>
<sequence>HHPWGDATSFCSTKHLKQGGNGTFQPSRVKLSIHCQHILPEYERPICGGKPQPSVMATYLTSGHTHMEATPLPYRVPIV</sequence>
<organism evidence="1 2">
    <name type="scientific">Gallus gallus</name>
    <name type="common">Chicken</name>
    <dbReference type="NCBI Taxonomy" id="9031"/>
    <lineage>
        <taxon>Eukaryota</taxon>
        <taxon>Metazoa</taxon>
        <taxon>Chordata</taxon>
        <taxon>Craniata</taxon>
        <taxon>Vertebrata</taxon>
        <taxon>Euteleostomi</taxon>
        <taxon>Archelosauria</taxon>
        <taxon>Archosauria</taxon>
        <taxon>Dinosauria</taxon>
        <taxon>Saurischia</taxon>
        <taxon>Theropoda</taxon>
        <taxon>Coelurosauria</taxon>
        <taxon>Aves</taxon>
        <taxon>Neognathae</taxon>
        <taxon>Galloanserae</taxon>
        <taxon>Galliformes</taxon>
        <taxon>Phasianidae</taxon>
        <taxon>Phasianinae</taxon>
        <taxon>Gallus</taxon>
    </lineage>
</organism>
<dbReference type="Ensembl" id="ENSGALT00010062427.1">
    <property type="protein sequence ID" value="ENSGALP00010038599.1"/>
    <property type="gene ID" value="ENSGALG00010025584.1"/>
</dbReference>
<accession>A0A8V1AB02</accession>
<proteinExistence type="predicted"/>
<protein>
    <submittedName>
        <fullName evidence="1">Uncharacterized protein</fullName>
    </submittedName>
</protein>
<name>A0A8V1AB02_CHICK</name>
<reference evidence="1" key="2">
    <citation type="submission" date="2025-08" db="UniProtKB">
        <authorList>
            <consortium name="Ensembl"/>
        </authorList>
    </citation>
    <scope>IDENTIFICATION</scope>
    <source>
        <strain evidence="1">broiler</strain>
    </source>
</reference>
<evidence type="ECO:0000313" key="1">
    <source>
        <dbReference type="Ensembl" id="ENSGALP00010038599.1"/>
    </source>
</evidence>
<dbReference type="AlphaFoldDB" id="A0A8V1AB02"/>
<dbReference type="Proteomes" id="UP000000539">
    <property type="component" value="Chromosome 2"/>
</dbReference>
<reference evidence="1" key="3">
    <citation type="submission" date="2025-09" db="UniProtKB">
        <authorList>
            <consortium name="Ensembl"/>
        </authorList>
    </citation>
    <scope>IDENTIFICATION</scope>
    <source>
        <strain evidence="1">broiler</strain>
    </source>
</reference>